<dbReference type="Gene3D" id="3.40.50.1820">
    <property type="entry name" value="alpha/beta hydrolase"/>
    <property type="match status" value="1"/>
</dbReference>
<feature type="domain" description="AB hydrolase-1" evidence="1">
    <location>
        <begin position="14"/>
        <end position="237"/>
    </location>
</feature>
<sequence length="247" mass="27686">MKFIEYGKKDDDTIILLHGAGLSWWNYRREAELLANKFHVILPILDGHGGSDRSFTSIKSAALEIIDFIDTCCGGSVLAIGGLSLGGQILLEIAARRNRLSRFFIFESTLAIPMRVSAALISSSVYISYPLIKHRWFSKLQAKTLGIPADLFEEYYGAAIQMSKESLSRMLRENAIFIPDPAIKDINALVVVGSEERRIMLRSAKKLNEMIKGSSIRILSGYRHGELSLRHPEEYVDFLMKVIHGTP</sequence>
<dbReference type="EMBL" id="JADIMT010000102">
    <property type="protein sequence ID" value="MBO8437123.1"/>
    <property type="molecule type" value="Genomic_DNA"/>
</dbReference>
<dbReference type="Proteomes" id="UP000823615">
    <property type="component" value="Unassembled WGS sequence"/>
</dbReference>
<protein>
    <submittedName>
        <fullName evidence="2">Alpha/beta hydrolase</fullName>
    </submittedName>
</protein>
<dbReference type="AlphaFoldDB" id="A0A9D9H6Y4"/>
<name>A0A9D9H6Y4_9SPIO</name>
<evidence type="ECO:0000313" key="2">
    <source>
        <dbReference type="EMBL" id="MBO8437123.1"/>
    </source>
</evidence>
<keyword evidence="2" id="KW-0378">Hydrolase</keyword>
<proteinExistence type="predicted"/>
<reference evidence="2" key="2">
    <citation type="journal article" date="2021" name="PeerJ">
        <title>Extensive microbial diversity within the chicken gut microbiome revealed by metagenomics and culture.</title>
        <authorList>
            <person name="Gilroy R."/>
            <person name="Ravi A."/>
            <person name="Getino M."/>
            <person name="Pursley I."/>
            <person name="Horton D.L."/>
            <person name="Alikhan N.F."/>
            <person name="Baker D."/>
            <person name="Gharbi K."/>
            <person name="Hall N."/>
            <person name="Watson M."/>
            <person name="Adriaenssens E.M."/>
            <person name="Foster-Nyarko E."/>
            <person name="Jarju S."/>
            <person name="Secka A."/>
            <person name="Antonio M."/>
            <person name="Oren A."/>
            <person name="Chaudhuri R.R."/>
            <person name="La Ragione R."/>
            <person name="Hildebrand F."/>
            <person name="Pallen M.J."/>
        </authorList>
    </citation>
    <scope>NUCLEOTIDE SEQUENCE</scope>
    <source>
        <strain evidence="2">7293</strain>
    </source>
</reference>
<dbReference type="InterPro" id="IPR029058">
    <property type="entry name" value="AB_hydrolase_fold"/>
</dbReference>
<dbReference type="SUPFAM" id="SSF53474">
    <property type="entry name" value="alpha/beta-Hydrolases"/>
    <property type="match status" value="1"/>
</dbReference>
<comment type="caution">
    <text evidence="2">The sequence shown here is derived from an EMBL/GenBank/DDBJ whole genome shotgun (WGS) entry which is preliminary data.</text>
</comment>
<accession>A0A9D9H6Y4</accession>
<dbReference type="Pfam" id="PF12697">
    <property type="entry name" value="Abhydrolase_6"/>
    <property type="match status" value="1"/>
</dbReference>
<evidence type="ECO:0000259" key="1">
    <source>
        <dbReference type="Pfam" id="PF12697"/>
    </source>
</evidence>
<gene>
    <name evidence="2" type="ORF">IAA97_09115</name>
</gene>
<dbReference type="GO" id="GO:0016787">
    <property type="term" value="F:hydrolase activity"/>
    <property type="evidence" value="ECO:0007669"/>
    <property type="project" value="UniProtKB-KW"/>
</dbReference>
<organism evidence="2 3">
    <name type="scientific">Candidatus Ornithospirochaeta stercoripullorum</name>
    <dbReference type="NCBI Taxonomy" id="2840899"/>
    <lineage>
        <taxon>Bacteria</taxon>
        <taxon>Pseudomonadati</taxon>
        <taxon>Spirochaetota</taxon>
        <taxon>Spirochaetia</taxon>
        <taxon>Spirochaetales</taxon>
        <taxon>Spirochaetaceae</taxon>
        <taxon>Spirochaetaceae incertae sedis</taxon>
        <taxon>Candidatus Ornithospirochaeta</taxon>
    </lineage>
</organism>
<evidence type="ECO:0000313" key="3">
    <source>
        <dbReference type="Proteomes" id="UP000823615"/>
    </source>
</evidence>
<dbReference type="InterPro" id="IPR000073">
    <property type="entry name" value="AB_hydrolase_1"/>
</dbReference>
<reference evidence="2" key="1">
    <citation type="submission" date="2020-10" db="EMBL/GenBank/DDBJ databases">
        <authorList>
            <person name="Gilroy R."/>
        </authorList>
    </citation>
    <scope>NUCLEOTIDE SEQUENCE</scope>
    <source>
        <strain evidence="2">7293</strain>
    </source>
</reference>